<dbReference type="CDD" id="cd06267">
    <property type="entry name" value="PBP1_LacI_sugar_binding-like"/>
    <property type="match status" value="1"/>
</dbReference>
<feature type="domain" description="HTH cro/C1-type" evidence="5">
    <location>
        <begin position="56"/>
        <end position="104"/>
    </location>
</feature>
<accession>I4YXJ1</accession>
<dbReference type="Gene3D" id="1.10.260.40">
    <property type="entry name" value="lambda repressor-like DNA-binding domains"/>
    <property type="match status" value="1"/>
</dbReference>
<dbReference type="PANTHER" id="PTHR30146:SF153">
    <property type="entry name" value="LACTOSE OPERON REPRESSOR"/>
    <property type="match status" value="1"/>
</dbReference>
<evidence type="ECO:0000256" key="1">
    <source>
        <dbReference type="ARBA" id="ARBA00023015"/>
    </source>
</evidence>
<dbReference type="SUPFAM" id="SSF47413">
    <property type="entry name" value="lambda repressor-like DNA-binding domains"/>
    <property type="match status" value="1"/>
</dbReference>
<gene>
    <name evidence="6" type="ORF">MicloDRAFT_00023260</name>
</gene>
<dbReference type="GO" id="GO:0000976">
    <property type="term" value="F:transcription cis-regulatory region binding"/>
    <property type="evidence" value="ECO:0007669"/>
    <property type="project" value="TreeGrafter"/>
</dbReference>
<sequence length="379" mass="41434">MMPILHLDFGKRLPKLSIILWYKHPGECIGALDRTRECGEQGGMNKQKLIGQEPVSLATVAAQAGVSVATVSRIVNGETRRASAETVERVQKIVAALGYRPNHVGRTLRRRESRVVAMLSPNLDNPAMAAIAASVETALRSAGYVMILCDTHDRADLQDEYLHVMRSQVVQGYIVVNPVRSEALSASVSRGDPIVFVGRRNPDGGGAFVGIDNRRAGRDAADHLWARGIEEFGVIYPTQGSSATRDRVGGFITRLEELGLSDEAVRQAEAPGLSHLEVGYAAAQRLVNGHSWPQGLFCPSDLMAYGAYRLALETKVRIPEDCRVVGVDDNKLNAWIAPWLTSVHIPYADFGAKVLDQLQSLWAGEYPSEQLLPHTLIVR</sequence>
<keyword evidence="7" id="KW-1185">Reference proteome</keyword>
<dbReference type="Proteomes" id="UP000003947">
    <property type="component" value="Unassembled WGS sequence"/>
</dbReference>
<dbReference type="CDD" id="cd01392">
    <property type="entry name" value="HTH_LacI"/>
    <property type="match status" value="1"/>
</dbReference>
<dbReference type="InterPro" id="IPR000843">
    <property type="entry name" value="HTH_LacI"/>
</dbReference>
<name>I4YXJ1_9HYPH</name>
<feature type="domain" description="HTH lacI-type" evidence="4">
    <location>
        <begin position="55"/>
        <end position="110"/>
    </location>
</feature>
<dbReference type="Gene3D" id="3.40.50.2300">
    <property type="match status" value="2"/>
</dbReference>
<dbReference type="InterPro" id="IPR001387">
    <property type="entry name" value="Cro/C1-type_HTH"/>
</dbReference>
<dbReference type="SMART" id="SM00354">
    <property type="entry name" value="HTH_LACI"/>
    <property type="match status" value="1"/>
</dbReference>
<dbReference type="InterPro" id="IPR010982">
    <property type="entry name" value="Lambda_DNA-bd_dom_sf"/>
</dbReference>
<proteinExistence type="predicted"/>
<dbReference type="HOGENOM" id="CLU_037628_6_0_5"/>
<reference evidence="6 7" key="1">
    <citation type="submission" date="2012-02" db="EMBL/GenBank/DDBJ databases">
        <title>Improved High-Quality Draft sequence of Microvirga sp. WSM3557.</title>
        <authorList>
            <consortium name="US DOE Joint Genome Institute"/>
            <person name="Lucas S."/>
            <person name="Han J."/>
            <person name="Lapidus A."/>
            <person name="Cheng J.-F."/>
            <person name="Goodwin L."/>
            <person name="Pitluck S."/>
            <person name="Peters L."/>
            <person name="Zhang X."/>
            <person name="Detter J.C."/>
            <person name="Han C."/>
            <person name="Tapia R."/>
            <person name="Land M."/>
            <person name="Hauser L."/>
            <person name="Kyrpides N."/>
            <person name="Ivanova N."/>
            <person name="Pagani I."/>
            <person name="Brau L."/>
            <person name="Yates R."/>
            <person name="O'Hara G."/>
            <person name="Rui T."/>
            <person name="Howieson J."/>
            <person name="Reeve W."/>
            <person name="Woyke T."/>
        </authorList>
    </citation>
    <scope>NUCLEOTIDE SEQUENCE [LARGE SCALE GENOMIC DNA]</scope>
    <source>
        <strain evidence="6 7">WSM3557</strain>
    </source>
</reference>
<dbReference type="InterPro" id="IPR046335">
    <property type="entry name" value="LacI/GalR-like_sensor"/>
</dbReference>
<keyword evidence="3" id="KW-0804">Transcription</keyword>
<dbReference type="PROSITE" id="PS50932">
    <property type="entry name" value="HTH_LACI_2"/>
    <property type="match status" value="1"/>
</dbReference>
<dbReference type="Pfam" id="PF00356">
    <property type="entry name" value="LacI"/>
    <property type="match status" value="1"/>
</dbReference>
<dbReference type="InterPro" id="IPR028082">
    <property type="entry name" value="Peripla_BP_I"/>
</dbReference>
<dbReference type="AlphaFoldDB" id="I4YXJ1"/>
<keyword evidence="2" id="KW-0238">DNA-binding</keyword>
<dbReference type="GO" id="GO:0003700">
    <property type="term" value="F:DNA-binding transcription factor activity"/>
    <property type="evidence" value="ECO:0007669"/>
    <property type="project" value="TreeGrafter"/>
</dbReference>
<evidence type="ECO:0000259" key="4">
    <source>
        <dbReference type="PROSITE" id="PS50932"/>
    </source>
</evidence>
<dbReference type="EMBL" id="JH660642">
    <property type="protein sequence ID" value="EIM28683.1"/>
    <property type="molecule type" value="Genomic_DNA"/>
</dbReference>
<dbReference type="PATRIC" id="fig|864069.3.peg.2528"/>
<dbReference type="eggNOG" id="COG1609">
    <property type="taxonomic scope" value="Bacteria"/>
</dbReference>
<organism evidence="6 7">
    <name type="scientific">Microvirga lotononidis</name>
    <dbReference type="NCBI Taxonomy" id="864069"/>
    <lineage>
        <taxon>Bacteria</taxon>
        <taxon>Pseudomonadati</taxon>
        <taxon>Pseudomonadota</taxon>
        <taxon>Alphaproteobacteria</taxon>
        <taxon>Hyphomicrobiales</taxon>
        <taxon>Methylobacteriaceae</taxon>
        <taxon>Microvirga</taxon>
    </lineage>
</organism>
<dbReference type="Pfam" id="PF13377">
    <property type="entry name" value="Peripla_BP_3"/>
    <property type="match status" value="1"/>
</dbReference>
<protein>
    <submittedName>
        <fullName evidence="6">Transcriptional regulator</fullName>
    </submittedName>
</protein>
<dbReference type="PANTHER" id="PTHR30146">
    <property type="entry name" value="LACI-RELATED TRANSCRIPTIONAL REPRESSOR"/>
    <property type="match status" value="1"/>
</dbReference>
<evidence type="ECO:0000256" key="3">
    <source>
        <dbReference type="ARBA" id="ARBA00023163"/>
    </source>
</evidence>
<dbReference type="STRING" id="864069.MicloDRAFT_00023260"/>
<evidence type="ECO:0000259" key="5">
    <source>
        <dbReference type="PROSITE" id="PS50943"/>
    </source>
</evidence>
<evidence type="ECO:0000313" key="7">
    <source>
        <dbReference type="Proteomes" id="UP000003947"/>
    </source>
</evidence>
<evidence type="ECO:0000313" key="6">
    <source>
        <dbReference type="EMBL" id="EIM28683.1"/>
    </source>
</evidence>
<evidence type="ECO:0000256" key="2">
    <source>
        <dbReference type="ARBA" id="ARBA00023125"/>
    </source>
</evidence>
<dbReference type="PROSITE" id="PS50943">
    <property type="entry name" value="HTH_CROC1"/>
    <property type="match status" value="1"/>
</dbReference>
<dbReference type="SUPFAM" id="SSF53822">
    <property type="entry name" value="Periplasmic binding protein-like I"/>
    <property type="match status" value="1"/>
</dbReference>
<keyword evidence="1" id="KW-0805">Transcription regulation</keyword>